<dbReference type="PANTHER" id="PTHR38784">
    <property type="entry name" value="SUCROSE PHOSPHORYLASE"/>
    <property type="match status" value="1"/>
</dbReference>
<evidence type="ECO:0000259" key="5">
    <source>
        <dbReference type="SMART" id="SM00642"/>
    </source>
</evidence>
<feature type="binding site" evidence="4">
    <location>
        <position position="479"/>
    </location>
    <ligand>
        <name>substrate</name>
    </ligand>
</feature>
<dbReference type="EMBL" id="MRCB01000029">
    <property type="protein sequence ID" value="OKH20526.1"/>
    <property type="molecule type" value="Genomic_DNA"/>
</dbReference>
<feature type="binding site" evidence="4">
    <location>
        <begin position="261"/>
        <end position="263"/>
    </location>
    <ligand>
        <name>substrate</name>
    </ligand>
</feature>
<keyword evidence="2" id="KW-0328">Glycosyltransferase</keyword>
<dbReference type="OrthoDB" id="9805159at2"/>
<evidence type="ECO:0000313" key="6">
    <source>
        <dbReference type="EMBL" id="OKH20526.1"/>
    </source>
</evidence>
<feature type="domain" description="Glycosyl hydrolase family 13 catalytic" evidence="5">
    <location>
        <begin position="94"/>
        <end position="431"/>
    </location>
</feature>
<dbReference type="Gene3D" id="2.60.40.1180">
    <property type="entry name" value="Golgi alpha-mannosidase II"/>
    <property type="match status" value="1"/>
</dbReference>
<evidence type="ECO:0000313" key="7">
    <source>
        <dbReference type="Proteomes" id="UP000186868"/>
    </source>
</evidence>
<evidence type="ECO:0000256" key="4">
    <source>
        <dbReference type="PIRSR" id="PIRSR003059-2"/>
    </source>
</evidence>
<evidence type="ECO:0000256" key="3">
    <source>
        <dbReference type="ARBA" id="ARBA00022679"/>
    </source>
</evidence>
<evidence type="ECO:0000256" key="2">
    <source>
        <dbReference type="ARBA" id="ARBA00022676"/>
    </source>
</evidence>
<sequence length="621" mass="71546">MPHNSKPDFTRPLLEISAQERQRILARLSFLYGETEAKSWMPELERILKVYYAYKHQEAIAAEREFDRSNRFTERDLILITYGDLLRSNSRSPLVTLERFIRDILRYDRLFSTIHLLPFFPYSSDRGFSITDFTAVNLSLGSWEDIEEIGEQYQLMFDGVFNHVSSQGQAFLEMLGGNRAYKDWAIVYHCADELTPEQRRQIVRPRTSDVLTRYQSIDGPIWVWTTFSADQIDLNYKNPKVLMGTIETLLLYVRHGADIIRLDAATYLWKEPGTTCVNLPQTHELIKLFRDVLNVVAPGVALITETNVPHQDNISYFGDGSDEAQMIYNFALPPLVLYTFYKEDTTVLSEWAKDLEYPSATTTFFNILDTHDGIGLMGVKDILPQAEIDFIIQKAREHGAFVSYRTGADGKREPYEINTTWFSALNLDNSREDMAFQVKRFVASRSIALALRGVPGIYFHGLIGTRNDVETVRKTKFKRDINRQVLQEEDLIIALKDPHSKLSLLASELGKLLEVRVKQSAFHPNGKQQIFRLSPDVFIVWRTSPNGDEHILTLTNVTHKICQIEIPLSELGVKECHWYDLVGRRGWMAQGQNLEVILQPYDVVWLIPFTEIERSIESEEG</sequence>
<feature type="binding site" evidence="4">
    <location>
        <position position="163"/>
    </location>
    <ligand>
        <name>substrate</name>
    </ligand>
</feature>
<comment type="similarity">
    <text evidence="1">Belongs to the glycosyl hydrolase 13 family. Sucrose phosphorylase subfamily.</text>
</comment>
<dbReference type="Proteomes" id="UP000186868">
    <property type="component" value="Unassembled WGS sequence"/>
</dbReference>
<dbReference type="InterPro" id="IPR045857">
    <property type="entry name" value="O16G_dom_2"/>
</dbReference>
<reference evidence="6 7" key="1">
    <citation type="submission" date="2016-11" db="EMBL/GenBank/DDBJ databases">
        <title>Draft Genome Sequences of Nine Cyanobacterial Strains from Diverse Habitats.</title>
        <authorList>
            <person name="Zhu T."/>
            <person name="Hou S."/>
            <person name="Lu X."/>
            <person name="Hess W.R."/>
        </authorList>
    </citation>
    <scope>NUCLEOTIDE SEQUENCE [LARGE SCALE GENOMIC DNA]</scope>
    <source>
        <strain evidence="6 7">NIES-593</strain>
    </source>
</reference>
<dbReference type="InterPro" id="IPR033746">
    <property type="entry name" value="GGa_phosphorylase"/>
</dbReference>
<organism evidence="6 7">
    <name type="scientific">Hydrococcus rivularis NIES-593</name>
    <dbReference type="NCBI Taxonomy" id="1921803"/>
    <lineage>
        <taxon>Bacteria</taxon>
        <taxon>Bacillati</taxon>
        <taxon>Cyanobacteriota</taxon>
        <taxon>Cyanophyceae</taxon>
        <taxon>Pleurocapsales</taxon>
        <taxon>Hydrococcaceae</taxon>
        <taxon>Hydrococcus</taxon>
    </lineage>
</organism>
<dbReference type="Gene3D" id="3.20.20.80">
    <property type="entry name" value="Glycosidases"/>
    <property type="match status" value="1"/>
</dbReference>
<dbReference type="GO" id="GO:0005975">
    <property type="term" value="P:carbohydrate metabolic process"/>
    <property type="evidence" value="ECO:0007669"/>
    <property type="project" value="InterPro"/>
</dbReference>
<feature type="binding site" evidence="4">
    <location>
        <position position="125"/>
    </location>
    <ligand>
        <name>substrate</name>
    </ligand>
</feature>
<dbReference type="Gene3D" id="3.90.400.10">
    <property type="entry name" value="Oligo-1,6-glucosidase, Domain 2"/>
    <property type="match status" value="1"/>
</dbReference>
<protein>
    <submittedName>
        <fullName evidence="6">Sugar phosphorylase</fullName>
    </submittedName>
</protein>
<dbReference type="STRING" id="1921803.NIES593_18355"/>
<feature type="binding site" evidence="4">
    <location>
        <begin position="371"/>
        <end position="372"/>
    </location>
    <ligand>
        <name>substrate</name>
    </ligand>
</feature>
<dbReference type="Pfam" id="PF00128">
    <property type="entry name" value="Alpha-amylase"/>
    <property type="match status" value="1"/>
</dbReference>
<proteinExistence type="inferred from homology"/>
<dbReference type="AlphaFoldDB" id="A0A1U7HAB7"/>
<dbReference type="PIRSF" id="PIRSF003059">
    <property type="entry name" value="Sucrose_phosphorylase"/>
    <property type="match status" value="1"/>
</dbReference>
<keyword evidence="3" id="KW-0808">Transferase</keyword>
<dbReference type="CDD" id="cd11356">
    <property type="entry name" value="AmyAc_Sucrose_phosphorylase-like_1"/>
    <property type="match status" value="1"/>
</dbReference>
<gene>
    <name evidence="6" type="ORF">NIES593_18355</name>
</gene>
<dbReference type="InterPro" id="IPR006047">
    <property type="entry name" value="GH13_cat_dom"/>
</dbReference>
<keyword evidence="7" id="KW-1185">Reference proteome</keyword>
<dbReference type="PANTHER" id="PTHR38784:SF1">
    <property type="entry name" value="SUCROSE PHOSPHORYLASE"/>
    <property type="match status" value="1"/>
</dbReference>
<dbReference type="SUPFAM" id="SSF51445">
    <property type="entry name" value="(Trans)glycosidases"/>
    <property type="match status" value="1"/>
</dbReference>
<dbReference type="GO" id="GO:0016757">
    <property type="term" value="F:glycosyltransferase activity"/>
    <property type="evidence" value="ECO:0007669"/>
    <property type="project" value="UniProtKB-KW"/>
</dbReference>
<accession>A0A1U7HAB7</accession>
<comment type="caution">
    <text evidence="6">The sequence shown here is derived from an EMBL/GenBank/DDBJ whole genome shotgun (WGS) entry which is preliminary data.</text>
</comment>
<evidence type="ECO:0000256" key="1">
    <source>
        <dbReference type="ARBA" id="ARBA00008452"/>
    </source>
</evidence>
<dbReference type="SMART" id="SM00642">
    <property type="entry name" value="Aamy"/>
    <property type="match status" value="1"/>
</dbReference>
<dbReference type="InterPro" id="IPR017853">
    <property type="entry name" value="GH"/>
</dbReference>
<dbReference type="InterPro" id="IPR013780">
    <property type="entry name" value="Glyco_hydro_b"/>
</dbReference>
<name>A0A1U7HAB7_9CYAN</name>
<dbReference type="InterPro" id="IPR016377">
    <property type="entry name" value="Sucrose_GGa_phosphorylase-rel"/>
</dbReference>